<evidence type="ECO:0000313" key="2">
    <source>
        <dbReference type="EMBL" id="ARU58986.1"/>
    </source>
</evidence>
<dbReference type="KEGG" id="ome:OLMES_4999"/>
<dbReference type="RefSeq" id="WP_087463702.1">
    <property type="nucleotide sequence ID" value="NZ_CP021425.1"/>
</dbReference>
<dbReference type="SUPFAM" id="SSF54427">
    <property type="entry name" value="NTF2-like"/>
    <property type="match status" value="1"/>
</dbReference>
<proteinExistence type="predicted"/>
<organism evidence="2 3">
    <name type="scientific">Oleiphilus messinensis</name>
    <dbReference type="NCBI Taxonomy" id="141451"/>
    <lineage>
        <taxon>Bacteria</taxon>
        <taxon>Pseudomonadati</taxon>
        <taxon>Pseudomonadota</taxon>
        <taxon>Gammaproteobacteria</taxon>
        <taxon>Oceanospirillales</taxon>
        <taxon>Oleiphilaceae</taxon>
        <taxon>Oleiphilus</taxon>
    </lineage>
</organism>
<dbReference type="InterPro" id="IPR032710">
    <property type="entry name" value="NTF2-like_dom_sf"/>
</dbReference>
<keyword evidence="3" id="KW-1185">Reference proteome</keyword>
<feature type="domain" description="SnoaL-like" evidence="1">
    <location>
        <begin position="11"/>
        <end position="122"/>
    </location>
</feature>
<dbReference type="OrthoDB" id="1115105at2"/>
<dbReference type="Proteomes" id="UP000196027">
    <property type="component" value="Chromosome"/>
</dbReference>
<reference evidence="2 3" key="1">
    <citation type="submission" date="2017-05" db="EMBL/GenBank/DDBJ databases">
        <title>Genomic insights into alkan degradation activity of Oleiphilus messinensis.</title>
        <authorList>
            <person name="Kozyavkin S.A."/>
            <person name="Slesarev A.I."/>
            <person name="Golyshin P.N."/>
            <person name="Korzhenkov A."/>
            <person name="Golyshina O.N."/>
            <person name="Toshchakov S.V."/>
        </authorList>
    </citation>
    <scope>NUCLEOTIDE SEQUENCE [LARGE SCALE GENOMIC DNA]</scope>
    <source>
        <strain evidence="2 3">ME102</strain>
    </source>
</reference>
<dbReference type="AlphaFoldDB" id="A0A1Y0IGN4"/>
<protein>
    <recommendedName>
        <fullName evidence="1">SnoaL-like domain-containing protein</fullName>
    </recommendedName>
</protein>
<gene>
    <name evidence="2" type="ORF">OLMES_4999</name>
</gene>
<dbReference type="Pfam" id="PF12680">
    <property type="entry name" value="SnoaL_2"/>
    <property type="match status" value="1"/>
</dbReference>
<dbReference type="InterPro" id="IPR037401">
    <property type="entry name" value="SnoaL-like"/>
</dbReference>
<name>A0A1Y0IGN4_9GAMM</name>
<accession>A0A1Y0IGN4</accession>
<sequence length="145" mass="16520">MIATFVLKAVVRNSFKALNTHQLDHLLAGWDDHATFDYPGNLSVSGRFTGKAQIREWFSRMFEQYPEIDFTPRHICVENIFDLTGNNQAMVQVDIKLTNKSGVTVSNSAVICLKIRNRKVVAARDYFFYPERLAIGWAEIPVPQA</sequence>
<dbReference type="Gene3D" id="3.10.450.50">
    <property type="match status" value="1"/>
</dbReference>
<evidence type="ECO:0000259" key="1">
    <source>
        <dbReference type="Pfam" id="PF12680"/>
    </source>
</evidence>
<evidence type="ECO:0000313" key="3">
    <source>
        <dbReference type="Proteomes" id="UP000196027"/>
    </source>
</evidence>
<dbReference type="EMBL" id="CP021425">
    <property type="protein sequence ID" value="ARU58986.1"/>
    <property type="molecule type" value="Genomic_DNA"/>
</dbReference>